<protein>
    <submittedName>
        <fullName evidence="1">Uncharacterized protein</fullName>
    </submittedName>
</protein>
<comment type="caution">
    <text evidence="1">The sequence shown here is derived from an EMBL/GenBank/DDBJ whole genome shotgun (WGS) entry which is preliminary data.</text>
</comment>
<name>A0A0F8ZTB3_9ZZZZ</name>
<proteinExistence type="predicted"/>
<reference evidence="1" key="1">
    <citation type="journal article" date="2015" name="Nature">
        <title>Complex archaea that bridge the gap between prokaryotes and eukaryotes.</title>
        <authorList>
            <person name="Spang A."/>
            <person name="Saw J.H."/>
            <person name="Jorgensen S.L."/>
            <person name="Zaremba-Niedzwiedzka K."/>
            <person name="Martijn J."/>
            <person name="Lind A.E."/>
            <person name="van Eijk R."/>
            <person name="Schleper C."/>
            <person name="Guy L."/>
            <person name="Ettema T.J."/>
        </authorList>
    </citation>
    <scope>NUCLEOTIDE SEQUENCE</scope>
</reference>
<dbReference type="EMBL" id="LAZR01058549">
    <property type="protein sequence ID" value="KKK69649.1"/>
    <property type="molecule type" value="Genomic_DNA"/>
</dbReference>
<dbReference type="AlphaFoldDB" id="A0A0F8ZTB3"/>
<gene>
    <name evidence="1" type="ORF">LCGC14_2931930</name>
</gene>
<evidence type="ECO:0000313" key="1">
    <source>
        <dbReference type="EMBL" id="KKK69649.1"/>
    </source>
</evidence>
<organism evidence="1">
    <name type="scientific">marine sediment metagenome</name>
    <dbReference type="NCBI Taxonomy" id="412755"/>
    <lineage>
        <taxon>unclassified sequences</taxon>
        <taxon>metagenomes</taxon>
        <taxon>ecological metagenomes</taxon>
    </lineage>
</organism>
<accession>A0A0F8ZTB3</accession>
<sequence length="77" mass="8811">VPTRHSRIVLFADGVRELPDGWEELLREPLVIDGACELTYQEWYHRTVQQPRLDTVRAAAINDAIRQHFGLGGLGMR</sequence>
<feature type="non-terminal residue" evidence="1">
    <location>
        <position position="1"/>
    </location>
</feature>